<comment type="catalytic activity">
    <reaction evidence="8 9">
        <text>diphthine-[translation elongation factor 2] + NH4(+) + ATP = diphthamide-[translation elongation factor 2] + AMP + diphosphate + H(+)</text>
        <dbReference type="Rhea" id="RHEA:19753"/>
        <dbReference type="Rhea" id="RHEA-COMP:10172"/>
        <dbReference type="Rhea" id="RHEA-COMP:10174"/>
        <dbReference type="ChEBI" id="CHEBI:15378"/>
        <dbReference type="ChEBI" id="CHEBI:16692"/>
        <dbReference type="ChEBI" id="CHEBI:28938"/>
        <dbReference type="ChEBI" id="CHEBI:30616"/>
        <dbReference type="ChEBI" id="CHEBI:33019"/>
        <dbReference type="ChEBI" id="CHEBI:82696"/>
        <dbReference type="ChEBI" id="CHEBI:456215"/>
        <dbReference type="EC" id="6.3.1.14"/>
    </reaction>
</comment>
<evidence type="ECO:0000259" key="10">
    <source>
        <dbReference type="Pfam" id="PF01902"/>
    </source>
</evidence>
<dbReference type="PANTHER" id="PTHR12196">
    <property type="entry name" value="DOMAIN OF UNKNOWN FUNCTION 71 DUF71 -CONTAINING PROTEIN"/>
    <property type="match status" value="1"/>
</dbReference>
<dbReference type="FunFam" id="3.90.1490.10:FF:000001">
    <property type="entry name" value="Diphthine--ammonia ligase"/>
    <property type="match status" value="1"/>
</dbReference>
<dbReference type="Gene3D" id="3.40.50.620">
    <property type="entry name" value="HUPs"/>
    <property type="match status" value="1"/>
</dbReference>
<organism evidence="11">
    <name type="scientific">Strongyloides ratti</name>
    <name type="common">Parasitic roundworm</name>
    <dbReference type="NCBI Taxonomy" id="34506"/>
    <lineage>
        <taxon>Eukaryota</taxon>
        <taxon>Metazoa</taxon>
        <taxon>Ecdysozoa</taxon>
        <taxon>Nematoda</taxon>
        <taxon>Chromadorea</taxon>
        <taxon>Rhabditida</taxon>
        <taxon>Tylenchina</taxon>
        <taxon>Panagrolaimomorpha</taxon>
        <taxon>Strongyloidoidea</taxon>
        <taxon>Strongyloididae</taxon>
        <taxon>Strongyloides</taxon>
    </lineage>
</organism>
<comment type="function">
    <text evidence="9">Amidase that catalyzes the last step of diphthamide biosynthesis using ammonium and ATP.</text>
</comment>
<dbReference type="RefSeq" id="XP_024503063.1">
    <property type="nucleotide sequence ID" value="XM_024649158.1"/>
</dbReference>
<name>A0A090L2E2_STRRB</name>
<dbReference type="InterPro" id="IPR030662">
    <property type="entry name" value="DPH6/MJ0570"/>
</dbReference>
<feature type="domain" description="Diphthamide synthase" evidence="10">
    <location>
        <begin position="15"/>
        <end position="241"/>
    </location>
</feature>
<dbReference type="WormBase" id="SRAE_1000211900">
    <property type="protein sequence ID" value="SRP07228"/>
    <property type="gene ID" value="WBGene00258732"/>
</dbReference>
<dbReference type="GO" id="GO:0017183">
    <property type="term" value="P:protein histidyl modification to diphthamide"/>
    <property type="evidence" value="ECO:0007669"/>
    <property type="project" value="UniProtKB-UniPathway"/>
</dbReference>
<evidence type="ECO:0000256" key="6">
    <source>
        <dbReference type="ARBA" id="ARBA00022741"/>
    </source>
</evidence>
<keyword evidence="7 9" id="KW-0067">ATP-binding</keyword>
<evidence type="ECO:0000313" key="14">
    <source>
        <dbReference type="WormBase" id="SRAE_1000211900"/>
    </source>
</evidence>
<dbReference type="STRING" id="34506.A0A090L2E2"/>
<dbReference type="Gene3D" id="3.90.1490.10">
    <property type="entry name" value="putative n-type atp pyrophosphatase, domain 2"/>
    <property type="match status" value="1"/>
</dbReference>
<evidence type="ECO:0000313" key="13">
    <source>
        <dbReference type="WBParaSite" id="SRAE_1000211900.1"/>
    </source>
</evidence>
<dbReference type="PIRSF" id="PIRSF039123">
    <property type="entry name" value="Diphthamide_synthase"/>
    <property type="match status" value="1"/>
</dbReference>
<dbReference type="Proteomes" id="UP000035682">
    <property type="component" value="Unplaced"/>
</dbReference>
<dbReference type="UniPathway" id="UPA00559"/>
<dbReference type="GeneID" id="36376227"/>
<dbReference type="SUPFAM" id="SSF52402">
    <property type="entry name" value="Adenine nucleotide alpha hydrolases-like"/>
    <property type="match status" value="1"/>
</dbReference>
<dbReference type="CDD" id="cd01994">
    <property type="entry name" value="AANH_PF0828-like"/>
    <property type="match status" value="1"/>
</dbReference>
<keyword evidence="6 9" id="KW-0547">Nucleotide-binding</keyword>
<dbReference type="EMBL" id="LN609528">
    <property type="protein sequence ID" value="CEF63862.1"/>
    <property type="molecule type" value="Genomic_DNA"/>
</dbReference>
<dbReference type="InterPro" id="IPR014729">
    <property type="entry name" value="Rossmann-like_a/b/a_fold"/>
</dbReference>
<comment type="pathway">
    <text evidence="1 9">Protein modification; peptidyl-diphthamide biosynthesis.</text>
</comment>
<dbReference type="FunFam" id="3.40.50.620:FF:000145">
    <property type="entry name" value="ATP-binding domain containing protein"/>
    <property type="match status" value="1"/>
</dbReference>
<sequence>MCQRKFYILPLGLKMKVVGLVSGGKDSIYNLMKCVENKHEIVCLANLYPPTSGNHEIDSHMFQSVGAEAIQYIGEAMNSIPLFRKVITGKPVSKELEYEPNDQDEVEDLYLLMQAVVTHYPDIEAISVGAIKSTYQKNRVENVCKRMGLKMLAYLWDRDQTELLDDMIQDGVEAIIIKVAACGLTTKFLGQTLKESRDQLLQLKQKFDINVCGEGGEYETFVIDCPLFKKRININTCEAVLHTPPDETVSYLVLHTLECIPKGEPETS</sequence>
<evidence type="ECO:0000256" key="4">
    <source>
        <dbReference type="ARBA" id="ARBA00018426"/>
    </source>
</evidence>
<reference evidence="11 12" key="1">
    <citation type="submission" date="2014-09" db="EMBL/GenBank/DDBJ databases">
        <authorList>
            <person name="Martin A.A."/>
        </authorList>
    </citation>
    <scope>NUCLEOTIDE SEQUENCE</scope>
    <source>
        <strain evidence="12">ED321</strain>
        <strain evidence="11">ED321 Heterogonic</strain>
    </source>
</reference>
<evidence type="ECO:0000256" key="9">
    <source>
        <dbReference type="PIRNR" id="PIRNR039123"/>
    </source>
</evidence>
<reference evidence="13" key="2">
    <citation type="submission" date="2020-12" db="UniProtKB">
        <authorList>
            <consortium name="WormBaseParasite"/>
        </authorList>
    </citation>
    <scope>IDENTIFICATION</scope>
</reference>
<gene>
    <name evidence="11 13 14" type="ORF">SRAE_1000211900</name>
</gene>
<evidence type="ECO:0000313" key="11">
    <source>
        <dbReference type="EMBL" id="CEF63862.1"/>
    </source>
</evidence>
<keyword evidence="5 9" id="KW-0436">Ligase</keyword>
<dbReference type="WBParaSite" id="SRAE_1000211900.1">
    <property type="protein sequence ID" value="SRAE_1000211900.1"/>
    <property type="gene ID" value="WBGene00258732"/>
</dbReference>
<dbReference type="PANTHER" id="PTHR12196:SF2">
    <property type="entry name" value="DIPHTHINE--AMMONIA LIGASE"/>
    <property type="match status" value="1"/>
</dbReference>
<evidence type="ECO:0000256" key="8">
    <source>
        <dbReference type="ARBA" id="ARBA00048108"/>
    </source>
</evidence>
<dbReference type="AlphaFoldDB" id="A0A090L2E2"/>
<dbReference type="EC" id="6.3.1.14" evidence="3 9"/>
<evidence type="ECO:0000256" key="5">
    <source>
        <dbReference type="ARBA" id="ARBA00022598"/>
    </source>
</evidence>
<evidence type="ECO:0000256" key="3">
    <source>
        <dbReference type="ARBA" id="ARBA00012089"/>
    </source>
</evidence>
<dbReference type="CTD" id="36376227"/>
<evidence type="ECO:0000256" key="7">
    <source>
        <dbReference type="ARBA" id="ARBA00022840"/>
    </source>
</evidence>
<dbReference type="NCBIfam" id="TIGR00290">
    <property type="entry name" value="MJ0570_dom"/>
    <property type="match status" value="1"/>
</dbReference>
<dbReference type="Pfam" id="PF01902">
    <property type="entry name" value="Diphthami_syn_2"/>
    <property type="match status" value="1"/>
</dbReference>
<evidence type="ECO:0000256" key="2">
    <source>
        <dbReference type="ARBA" id="ARBA00008496"/>
    </source>
</evidence>
<protein>
    <recommendedName>
        <fullName evidence="4 9">Diphthine--ammonia ligase</fullName>
        <ecNumber evidence="3 9">6.3.1.14</ecNumber>
    </recommendedName>
</protein>
<evidence type="ECO:0000313" key="12">
    <source>
        <dbReference type="Proteomes" id="UP000035682"/>
    </source>
</evidence>
<accession>A0A090L2E2</accession>
<dbReference type="GO" id="GO:0017178">
    <property type="term" value="F:diphthine-ammonia ligase activity"/>
    <property type="evidence" value="ECO:0007669"/>
    <property type="project" value="UniProtKB-UniRule"/>
</dbReference>
<comment type="similarity">
    <text evidence="2 9">Belongs to the Diphthine--ammonia ligase family.</text>
</comment>
<dbReference type="GO" id="GO:0005524">
    <property type="term" value="F:ATP binding"/>
    <property type="evidence" value="ECO:0007669"/>
    <property type="project" value="UniProtKB-UniRule"/>
</dbReference>
<proteinExistence type="inferred from homology"/>
<dbReference type="OMA" id="NYALYWA"/>
<keyword evidence="12" id="KW-1185">Reference proteome</keyword>
<dbReference type="OrthoDB" id="686384at2759"/>
<evidence type="ECO:0000256" key="1">
    <source>
        <dbReference type="ARBA" id="ARBA00005156"/>
    </source>
</evidence>
<dbReference type="InterPro" id="IPR002761">
    <property type="entry name" value="Diphthami_syn_dom"/>
</dbReference>